<dbReference type="AlphaFoldDB" id="A0A7W2F6N4"/>
<dbReference type="GO" id="GO:0016787">
    <property type="term" value="F:hydrolase activity"/>
    <property type="evidence" value="ECO:0007669"/>
    <property type="project" value="UniProtKB-KW"/>
</dbReference>
<organism evidence="5 6">
    <name type="scientific">Rugamonas apoptosis</name>
    <dbReference type="NCBI Taxonomy" id="2758570"/>
    <lineage>
        <taxon>Bacteria</taxon>
        <taxon>Pseudomonadati</taxon>
        <taxon>Pseudomonadota</taxon>
        <taxon>Betaproteobacteria</taxon>
        <taxon>Burkholderiales</taxon>
        <taxon>Oxalobacteraceae</taxon>
        <taxon>Telluria group</taxon>
        <taxon>Rugamonas</taxon>
    </lineage>
</organism>
<evidence type="ECO:0000259" key="4">
    <source>
        <dbReference type="Pfam" id="PF14870"/>
    </source>
</evidence>
<feature type="signal peptide" evidence="3">
    <location>
        <begin position="1"/>
        <end position="20"/>
    </location>
</feature>
<comment type="caution">
    <text evidence="5">The sequence shown here is derived from an EMBL/GenBank/DDBJ whole genome shotgun (WGS) entry which is preliminary data.</text>
</comment>
<keyword evidence="2" id="KW-0604">Photosystem II</keyword>
<dbReference type="SUPFAM" id="SSF50939">
    <property type="entry name" value="Sialidases"/>
    <property type="match status" value="1"/>
</dbReference>
<proteinExistence type="predicted"/>
<keyword evidence="6" id="KW-1185">Reference proteome</keyword>
<dbReference type="PANTHER" id="PTHR47199:SF2">
    <property type="entry name" value="PHOTOSYSTEM II STABILITY_ASSEMBLY FACTOR HCF136, CHLOROPLASTIC"/>
    <property type="match status" value="1"/>
</dbReference>
<evidence type="ECO:0000313" key="5">
    <source>
        <dbReference type="EMBL" id="MBA5686158.1"/>
    </source>
</evidence>
<evidence type="ECO:0000313" key="6">
    <source>
        <dbReference type="Proteomes" id="UP000573499"/>
    </source>
</evidence>
<evidence type="ECO:0000256" key="3">
    <source>
        <dbReference type="SAM" id="SignalP"/>
    </source>
</evidence>
<dbReference type="InterPro" id="IPR015943">
    <property type="entry name" value="WD40/YVTN_repeat-like_dom_sf"/>
</dbReference>
<accession>A0A7W2F6N4</accession>
<evidence type="ECO:0000256" key="1">
    <source>
        <dbReference type="ARBA" id="ARBA00022531"/>
    </source>
</evidence>
<name>A0A7W2F6N4_9BURK</name>
<dbReference type="GO" id="GO:0015979">
    <property type="term" value="P:photosynthesis"/>
    <property type="evidence" value="ECO:0007669"/>
    <property type="project" value="UniProtKB-KW"/>
</dbReference>
<keyword evidence="5" id="KW-0378">Hydrolase</keyword>
<sequence length="360" mass="37921">MLRRAALVLALLTLCCAARAAAGAWQRPAPKAAKPEQSVLLSVVLAGNRLVAVGERGLILYSDDDGRRWTQAMGPVSVTLTKALFVSPRVGWAVGHGGVILHTDDGGQSWGRQLDGLQAAQLAATKYVADSTDPALRQQAAAARQLILDGADKPFFDMLFVDQRTGFAVGAYGLIFHTSDGGAHWTPWMEHVDNPQGLHLYGMARDGATLFIAGEQGLLLRSTDGGQQFSRVPGPYKGSYFGMVSLSGGELYLYGLRGSLYRSVDHGAAWSKIEAPSQASFSAAFDLSATEAAFVNQAGQLFVIGGTGQILQSVPGIALAPYTSMARSAGGAWVLASMRGISRVEPGRPTASATGNEITK</sequence>
<feature type="chain" id="PRO_5031248120" evidence="3">
    <location>
        <begin position="21"/>
        <end position="360"/>
    </location>
</feature>
<dbReference type="Proteomes" id="UP000573499">
    <property type="component" value="Unassembled WGS sequence"/>
</dbReference>
<protein>
    <submittedName>
        <fullName evidence="5">Glycosyl hydrolase</fullName>
    </submittedName>
</protein>
<keyword evidence="3" id="KW-0732">Signal</keyword>
<dbReference type="Gene3D" id="2.130.10.10">
    <property type="entry name" value="YVTN repeat-like/Quinoprotein amine dehydrogenase"/>
    <property type="match status" value="2"/>
</dbReference>
<dbReference type="GO" id="GO:0009523">
    <property type="term" value="C:photosystem II"/>
    <property type="evidence" value="ECO:0007669"/>
    <property type="project" value="UniProtKB-KW"/>
</dbReference>
<dbReference type="InterPro" id="IPR028203">
    <property type="entry name" value="PSII_CF48-like_dom"/>
</dbReference>
<dbReference type="InterPro" id="IPR036278">
    <property type="entry name" value="Sialidase_sf"/>
</dbReference>
<feature type="domain" description="Photosynthesis system II assembly factor Ycf48/Hcf136-like" evidence="4">
    <location>
        <begin position="152"/>
        <end position="273"/>
    </location>
</feature>
<dbReference type="Pfam" id="PF14870">
    <property type="entry name" value="PSII_BNR"/>
    <property type="match status" value="1"/>
</dbReference>
<evidence type="ECO:0000256" key="2">
    <source>
        <dbReference type="ARBA" id="ARBA00023276"/>
    </source>
</evidence>
<gene>
    <name evidence="5" type="ORF">H3H39_03720</name>
</gene>
<dbReference type="EMBL" id="JACEZU010000002">
    <property type="protein sequence ID" value="MBA5686158.1"/>
    <property type="molecule type" value="Genomic_DNA"/>
</dbReference>
<dbReference type="PANTHER" id="PTHR47199">
    <property type="entry name" value="PHOTOSYSTEM II STABILITY/ASSEMBLY FACTOR HCF136, CHLOROPLASTIC"/>
    <property type="match status" value="1"/>
</dbReference>
<reference evidence="5 6" key="1">
    <citation type="submission" date="2020-07" db="EMBL/GenBank/DDBJ databases">
        <title>Novel species isolated from subtropical streams in China.</title>
        <authorList>
            <person name="Lu H."/>
        </authorList>
    </citation>
    <scope>NUCLEOTIDE SEQUENCE [LARGE SCALE GENOMIC DNA]</scope>
    <source>
        <strain evidence="5 6">LX47W</strain>
    </source>
</reference>
<keyword evidence="1" id="KW-0602">Photosynthesis</keyword>
<dbReference type="RefSeq" id="WP_182151981.1">
    <property type="nucleotide sequence ID" value="NZ_JACEZU010000002.1"/>
</dbReference>